<evidence type="ECO:0000313" key="2">
    <source>
        <dbReference type="EMBL" id="SVE39673.1"/>
    </source>
</evidence>
<accession>A0A383D5Y0</accession>
<reference evidence="2" key="1">
    <citation type="submission" date="2018-05" db="EMBL/GenBank/DDBJ databases">
        <authorList>
            <person name="Lanie J.A."/>
            <person name="Ng W.-L."/>
            <person name="Kazmierczak K.M."/>
            <person name="Andrzejewski T.M."/>
            <person name="Davidsen T.M."/>
            <person name="Wayne K.J."/>
            <person name="Tettelin H."/>
            <person name="Glass J.I."/>
            <person name="Rusch D."/>
            <person name="Podicherti R."/>
            <person name="Tsui H.-C.T."/>
            <person name="Winkler M.E."/>
        </authorList>
    </citation>
    <scope>NUCLEOTIDE SEQUENCE</scope>
</reference>
<evidence type="ECO:0000256" key="1">
    <source>
        <dbReference type="SAM" id="MobiDB-lite"/>
    </source>
</evidence>
<feature type="non-terminal residue" evidence="2">
    <location>
        <position position="1"/>
    </location>
</feature>
<protein>
    <submittedName>
        <fullName evidence="2">Uncharacterized protein</fullName>
    </submittedName>
</protein>
<feature type="region of interest" description="Disordered" evidence="1">
    <location>
        <begin position="1"/>
        <end position="22"/>
    </location>
</feature>
<name>A0A383D5Y0_9ZZZZ</name>
<dbReference type="AlphaFoldDB" id="A0A383D5Y0"/>
<gene>
    <name evidence="2" type="ORF">METZ01_LOCUS492527</name>
</gene>
<dbReference type="EMBL" id="UINC01214440">
    <property type="protein sequence ID" value="SVE39673.1"/>
    <property type="molecule type" value="Genomic_DNA"/>
</dbReference>
<proteinExistence type="predicted"/>
<sequence length="22" mass="2462">KMVKESKRGIGTNAVTEPFKIK</sequence>
<organism evidence="2">
    <name type="scientific">marine metagenome</name>
    <dbReference type="NCBI Taxonomy" id="408172"/>
    <lineage>
        <taxon>unclassified sequences</taxon>
        <taxon>metagenomes</taxon>
        <taxon>ecological metagenomes</taxon>
    </lineage>
</organism>